<dbReference type="Gene3D" id="3.20.20.70">
    <property type="entry name" value="Aldolase class I"/>
    <property type="match status" value="2"/>
</dbReference>
<dbReference type="PANTHER" id="PTHR11911:SF111">
    <property type="entry name" value="INOSINE-5'-MONOPHOSPHATE DEHYDROGENASE"/>
    <property type="match status" value="1"/>
</dbReference>
<organism evidence="3 4">
    <name type="scientific">Sesamum angolense</name>
    <dbReference type="NCBI Taxonomy" id="2727404"/>
    <lineage>
        <taxon>Eukaryota</taxon>
        <taxon>Viridiplantae</taxon>
        <taxon>Streptophyta</taxon>
        <taxon>Embryophyta</taxon>
        <taxon>Tracheophyta</taxon>
        <taxon>Spermatophyta</taxon>
        <taxon>Magnoliopsida</taxon>
        <taxon>eudicotyledons</taxon>
        <taxon>Gunneridae</taxon>
        <taxon>Pentapetalae</taxon>
        <taxon>asterids</taxon>
        <taxon>lamiids</taxon>
        <taxon>Lamiales</taxon>
        <taxon>Pedaliaceae</taxon>
        <taxon>Sesamum</taxon>
    </lineage>
</organism>
<protein>
    <submittedName>
        <fullName evidence="3">Inosine-5'-monophosphate dehydrogenase</fullName>
    </submittedName>
</protein>
<evidence type="ECO:0000313" key="3">
    <source>
        <dbReference type="EMBL" id="KAK4385909.1"/>
    </source>
</evidence>
<reference evidence="3" key="2">
    <citation type="journal article" date="2024" name="Plant">
        <title>Genomic evolution and insights into agronomic trait innovations of Sesamum species.</title>
        <authorList>
            <person name="Miao H."/>
            <person name="Wang L."/>
            <person name="Qu L."/>
            <person name="Liu H."/>
            <person name="Sun Y."/>
            <person name="Le M."/>
            <person name="Wang Q."/>
            <person name="Wei S."/>
            <person name="Zheng Y."/>
            <person name="Lin W."/>
            <person name="Duan Y."/>
            <person name="Cao H."/>
            <person name="Xiong S."/>
            <person name="Wang X."/>
            <person name="Wei L."/>
            <person name="Li C."/>
            <person name="Ma Q."/>
            <person name="Ju M."/>
            <person name="Zhao R."/>
            <person name="Li G."/>
            <person name="Mu C."/>
            <person name="Tian Q."/>
            <person name="Mei H."/>
            <person name="Zhang T."/>
            <person name="Gao T."/>
            <person name="Zhang H."/>
        </authorList>
    </citation>
    <scope>NUCLEOTIDE SEQUENCE</scope>
    <source>
        <strain evidence="3">K16</strain>
    </source>
</reference>
<dbReference type="GO" id="GO:0006183">
    <property type="term" value="P:GTP biosynthetic process"/>
    <property type="evidence" value="ECO:0007669"/>
    <property type="project" value="TreeGrafter"/>
</dbReference>
<evidence type="ECO:0000259" key="2">
    <source>
        <dbReference type="Pfam" id="PF00478"/>
    </source>
</evidence>
<evidence type="ECO:0000313" key="4">
    <source>
        <dbReference type="Proteomes" id="UP001289374"/>
    </source>
</evidence>
<dbReference type="Pfam" id="PF00478">
    <property type="entry name" value="IMPDH"/>
    <property type="match status" value="1"/>
</dbReference>
<comment type="caution">
    <text evidence="3">The sequence shown here is derived from an EMBL/GenBank/DDBJ whole genome shotgun (WGS) entry which is preliminary data.</text>
</comment>
<dbReference type="GO" id="GO:0003938">
    <property type="term" value="F:IMP dehydrogenase activity"/>
    <property type="evidence" value="ECO:0007669"/>
    <property type="project" value="InterPro"/>
</dbReference>
<proteinExistence type="inferred from homology"/>
<dbReference type="GO" id="GO:0005737">
    <property type="term" value="C:cytoplasm"/>
    <property type="evidence" value="ECO:0007669"/>
    <property type="project" value="TreeGrafter"/>
</dbReference>
<gene>
    <name evidence="3" type="ORF">Sango_2714900</name>
</gene>
<evidence type="ECO:0000256" key="1">
    <source>
        <dbReference type="ARBA" id="ARBA00005502"/>
    </source>
</evidence>
<comment type="similarity">
    <text evidence="1">Belongs to the IMPDH/GMPR family.</text>
</comment>
<dbReference type="SUPFAM" id="SSF51412">
    <property type="entry name" value="Inosine monophosphate dehydrogenase (IMPDH)"/>
    <property type="match status" value="1"/>
</dbReference>
<dbReference type="InterPro" id="IPR013785">
    <property type="entry name" value="Aldolase_TIM"/>
</dbReference>
<accession>A0AAE2BHS6</accession>
<reference evidence="3" key="1">
    <citation type="submission" date="2020-06" db="EMBL/GenBank/DDBJ databases">
        <authorList>
            <person name="Li T."/>
            <person name="Hu X."/>
            <person name="Zhang T."/>
            <person name="Song X."/>
            <person name="Zhang H."/>
            <person name="Dai N."/>
            <person name="Sheng W."/>
            <person name="Hou X."/>
            <person name="Wei L."/>
        </authorList>
    </citation>
    <scope>NUCLEOTIDE SEQUENCE</scope>
    <source>
        <strain evidence="3">K16</strain>
        <tissue evidence="3">Leaf</tissue>
    </source>
</reference>
<dbReference type="Proteomes" id="UP001289374">
    <property type="component" value="Unassembled WGS sequence"/>
</dbReference>
<dbReference type="PANTHER" id="PTHR11911">
    <property type="entry name" value="INOSINE-5-MONOPHOSPHATE DEHYDROGENASE RELATED"/>
    <property type="match status" value="1"/>
</dbReference>
<keyword evidence="4" id="KW-1185">Reference proteome</keyword>
<dbReference type="EMBL" id="JACGWL010000016">
    <property type="protein sequence ID" value="KAK4385909.1"/>
    <property type="molecule type" value="Genomic_DNA"/>
</dbReference>
<dbReference type="InterPro" id="IPR001093">
    <property type="entry name" value="IMP_DH_GMPRt"/>
</dbReference>
<dbReference type="SMART" id="SM01240">
    <property type="entry name" value="IMPDH"/>
    <property type="match status" value="1"/>
</dbReference>
<name>A0AAE2BHS6_9LAMI</name>
<dbReference type="InterPro" id="IPR005990">
    <property type="entry name" value="IMP_DH"/>
</dbReference>
<feature type="domain" description="IMP dehydrogenase/GMP reductase" evidence="2">
    <location>
        <begin position="117"/>
        <end position="167"/>
    </location>
</feature>
<sequence length="250" mass="27030">MSSHCSVTTAMDGVAMDGAPPVLDDGFSASRLFIQGYSYTYDDVIFLPHYIDFPTDAVSLSTKLKLSRASRSSLHASPLPWTLRNNGEEGEEIVNLVASDDVERIQGFPKLGLPSVGSDGNFLVGAAIGTRESDKERLGYLVKAGVNVVVLDSSHGNSIYQIEMIKTMFGLGFGPFPKWAPNPSLIEVNDMPLAQPVPAASLNHCEAFFPLFAAKVPVVIGEDLHCSERWSSASCFMPRIRSPSDARFAS</sequence>
<dbReference type="AlphaFoldDB" id="A0AAE2BHS6"/>